<gene>
    <name evidence="1" type="ORF">AFUS01_LOCUS7054</name>
</gene>
<sequence>MTAVEAEEDFQTSRYLRSSDKWSSLAPDVLMVGNLVANSRLQASLERNRPVTLSGLFDLFRCNYHVFPWSINPKVSCKQVNN</sequence>
<keyword evidence="2" id="KW-1185">Reference proteome</keyword>
<evidence type="ECO:0000313" key="2">
    <source>
        <dbReference type="Proteomes" id="UP000708208"/>
    </source>
</evidence>
<accession>A0A8J2NLM7</accession>
<dbReference type="Proteomes" id="UP000708208">
    <property type="component" value="Unassembled WGS sequence"/>
</dbReference>
<proteinExistence type="predicted"/>
<reference evidence="1" key="1">
    <citation type="submission" date="2021-06" db="EMBL/GenBank/DDBJ databases">
        <authorList>
            <person name="Hodson N. C."/>
            <person name="Mongue J. A."/>
            <person name="Jaron S. K."/>
        </authorList>
    </citation>
    <scope>NUCLEOTIDE SEQUENCE</scope>
</reference>
<evidence type="ECO:0000313" key="1">
    <source>
        <dbReference type="EMBL" id="CAG7717601.1"/>
    </source>
</evidence>
<organism evidence="1 2">
    <name type="scientific">Allacma fusca</name>
    <dbReference type="NCBI Taxonomy" id="39272"/>
    <lineage>
        <taxon>Eukaryota</taxon>
        <taxon>Metazoa</taxon>
        <taxon>Ecdysozoa</taxon>
        <taxon>Arthropoda</taxon>
        <taxon>Hexapoda</taxon>
        <taxon>Collembola</taxon>
        <taxon>Symphypleona</taxon>
        <taxon>Sminthuridae</taxon>
        <taxon>Allacma</taxon>
    </lineage>
</organism>
<dbReference type="AlphaFoldDB" id="A0A8J2NLM7"/>
<name>A0A8J2NLM7_9HEXA</name>
<protein>
    <submittedName>
        <fullName evidence="1">Uncharacterized protein</fullName>
    </submittedName>
</protein>
<comment type="caution">
    <text evidence="1">The sequence shown here is derived from an EMBL/GenBank/DDBJ whole genome shotgun (WGS) entry which is preliminary data.</text>
</comment>
<dbReference type="EMBL" id="CAJVCH010047212">
    <property type="protein sequence ID" value="CAG7717601.1"/>
    <property type="molecule type" value="Genomic_DNA"/>
</dbReference>